<keyword evidence="5" id="KW-1185">Reference proteome</keyword>
<dbReference type="OrthoDB" id="9796100at2"/>
<evidence type="ECO:0000313" key="4">
    <source>
        <dbReference type="EMBL" id="VDS04132.1"/>
    </source>
</evidence>
<dbReference type="PANTHER" id="PTHR44591">
    <property type="entry name" value="STRESS RESPONSE REGULATOR PROTEIN 1"/>
    <property type="match status" value="1"/>
</dbReference>
<feature type="domain" description="Response regulatory" evidence="3">
    <location>
        <begin position="12"/>
        <end position="123"/>
    </location>
</feature>
<reference evidence="4 5" key="1">
    <citation type="submission" date="2018-12" db="EMBL/GenBank/DDBJ databases">
        <authorList>
            <person name="Criscuolo A."/>
        </authorList>
    </citation>
    <scope>NUCLEOTIDE SEQUENCE [LARGE SCALE GENOMIC DNA]</scope>
    <source>
        <strain evidence="4">ACIP1116281</strain>
    </source>
</reference>
<sequence length="128" mass="13915">MQPIPAQQRGDLLLVVDDDALITLNTVDLLTEMGYRALEAYSGAEALEILRQRQDVGAMITDFSMPGMTGVQLAEAARGLHPGLPILLATGYAELPDGAHCDFPRLEKPFRQEELARKIEALLARAAS</sequence>
<dbReference type="InterPro" id="IPR001789">
    <property type="entry name" value="Sig_transdc_resp-reg_receiver"/>
</dbReference>
<protein>
    <submittedName>
        <fullName evidence="4">Transcriptional regulatory protein QseF</fullName>
    </submittedName>
</protein>
<dbReference type="Gene3D" id="3.40.50.2300">
    <property type="match status" value="1"/>
</dbReference>
<name>A0A3S4CR95_9HYPH</name>
<evidence type="ECO:0000256" key="2">
    <source>
        <dbReference type="PROSITE-ProRule" id="PRU00169"/>
    </source>
</evidence>
<dbReference type="Proteomes" id="UP000268844">
    <property type="component" value="Unassembled WGS sequence"/>
</dbReference>
<evidence type="ECO:0000256" key="1">
    <source>
        <dbReference type="ARBA" id="ARBA00022553"/>
    </source>
</evidence>
<dbReference type="AlphaFoldDB" id="A0A3S4CR95"/>
<organism evidence="4 5">
    <name type="scientific">Devosia equisanguinis</name>
    <dbReference type="NCBI Taxonomy" id="2490941"/>
    <lineage>
        <taxon>Bacteria</taxon>
        <taxon>Pseudomonadati</taxon>
        <taxon>Pseudomonadota</taxon>
        <taxon>Alphaproteobacteria</taxon>
        <taxon>Hyphomicrobiales</taxon>
        <taxon>Devosiaceae</taxon>
        <taxon>Devosia</taxon>
    </lineage>
</organism>
<evidence type="ECO:0000313" key="5">
    <source>
        <dbReference type="Proteomes" id="UP000268844"/>
    </source>
</evidence>
<evidence type="ECO:0000259" key="3">
    <source>
        <dbReference type="PROSITE" id="PS50110"/>
    </source>
</evidence>
<dbReference type="InterPro" id="IPR050595">
    <property type="entry name" value="Bact_response_regulator"/>
</dbReference>
<dbReference type="GO" id="GO:0000160">
    <property type="term" value="P:phosphorelay signal transduction system"/>
    <property type="evidence" value="ECO:0007669"/>
    <property type="project" value="InterPro"/>
</dbReference>
<dbReference type="Pfam" id="PF00072">
    <property type="entry name" value="Response_reg"/>
    <property type="match status" value="1"/>
</dbReference>
<dbReference type="SMART" id="SM00448">
    <property type="entry name" value="REC"/>
    <property type="match status" value="1"/>
</dbReference>
<feature type="modified residue" description="4-aspartylphosphate" evidence="2">
    <location>
        <position position="62"/>
    </location>
</feature>
<gene>
    <name evidence="4" type="primary">qseF</name>
    <name evidence="4" type="ORF">DEVEQU_01263</name>
</gene>
<dbReference type="SUPFAM" id="SSF52172">
    <property type="entry name" value="CheY-like"/>
    <property type="match status" value="1"/>
</dbReference>
<dbReference type="PANTHER" id="PTHR44591:SF20">
    <property type="entry name" value="PROTEIN PILH"/>
    <property type="match status" value="1"/>
</dbReference>
<accession>A0A3S4CR95</accession>
<dbReference type="EMBL" id="UZWD01000019">
    <property type="protein sequence ID" value="VDS04132.1"/>
    <property type="molecule type" value="Genomic_DNA"/>
</dbReference>
<keyword evidence="1 2" id="KW-0597">Phosphoprotein</keyword>
<proteinExistence type="predicted"/>
<dbReference type="PROSITE" id="PS50110">
    <property type="entry name" value="RESPONSE_REGULATORY"/>
    <property type="match status" value="1"/>
</dbReference>
<dbReference type="InterPro" id="IPR011006">
    <property type="entry name" value="CheY-like_superfamily"/>
</dbReference>